<dbReference type="PROSITE" id="PS50197">
    <property type="entry name" value="BEACH"/>
    <property type="match status" value="1"/>
</dbReference>
<dbReference type="Pfam" id="PF13385">
    <property type="entry name" value="Laminin_G_3"/>
    <property type="match status" value="1"/>
</dbReference>
<dbReference type="InterPro" id="IPR050865">
    <property type="entry name" value="BEACH_Domain"/>
</dbReference>
<dbReference type="Gene3D" id="2.130.10.10">
    <property type="entry name" value="YVTN repeat-like/Quinoprotein amine dehydrogenase"/>
    <property type="match status" value="1"/>
</dbReference>
<dbReference type="OrthoDB" id="26681at2759"/>
<dbReference type="InterPro" id="IPR031570">
    <property type="entry name" value="NBEA/BDCP_DUF4704"/>
</dbReference>
<dbReference type="SUPFAM" id="SSF49899">
    <property type="entry name" value="Concanavalin A-like lectins/glucanases"/>
    <property type="match status" value="1"/>
</dbReference>
<dbReference type="InterPro" id="IPR000409">
    <property type="entry name" value="BEACH_dom"/>
</dbReference>
<dbReference type="InterPro" id="IPR036322">
    <property type="entry name" value="WD40_repeat_dom_sf"/>
</dbReference>
<keyword evidence="2" id="KW-0677">Repeat</keyword>
<dbReference type="CDD" id="cd06071">
    <property type="entry name" value="Beach"/>
    <property type="match status" value="1"/>
</dbReference>
<dbReference type="SUPFAM" id="SSF48371">
    <property type="entry name" value="ARM repeat"/>
    <property type="match status" value="1"/>
</dbReference>
<dbReference type="InterPro" id="IPR015943">
    <property type="entry name" value="WD40/YVTN_repeat-like_dom_sf"/>
</dbReference>
<keyword evidence="1 3" id="KW-0853">WD repeat</keyword>
<dbReference type="Pfam" id="PF02138">
    <property type="entry name" value="Beach"/>
    <property type="match status" value="1"/>
</dbReference>
<name>A0A2P6N3Z5_9EUKA</name>
<accession>A0A2P6N3Z5</accession>
<dbReference type="SMART" id="SM01026">
    <property type="entry name" value="Beach"/>
    <property type="match status" value="1"/>
</dbReference>
<dbReference type="GO" id="GO:0019901">
    <property type="term" value="F:protein kinase binding"/>
    <property type="evidence" value="ECO:0007669"/>
    <property type="project" value="TreeGrafter"/>
</dbReference>
<dbReference type="InParanoid" id="A0A2P6N3Z5"/>
<gene>
    <name evidence="7" type="ORF">PROFUN_13461</name>
</gene>
<dbReference type="GO" id="GO:0005829">
    <property type="term" value="C:cytosol"/>
    <property type="evidence" value="ECO:0007669"/>
    <property type="project" value="TreeGrafter"/>
</dbReference>
<proteinExistence type="predicted"/>
<organism evidence="7 8">
    <name type="scientific">Planoprotostelium fungivorum</name>
    <dbReference type="NCBI Taxonomy" id="1890364"/>
    <lineage>
        <taxon>Eukaryota</taxon>
        <taxon>Amoebozoa</taxon>
        <taxon>Evosea</taxon>
        <taxon>Variosea</taxon>
        <taxon>Cavosteliida</taxon>
        <taxon>Cavosteliaceae</taxon>
        <taxon>Planoprotostelium</taxon>
    </lineage>
</organism>
<feature type="region of interest" description="Disordered" evidence="4">
    <location>
        <begin position="28"/>
        <end position="49"/>
    </location>
</feature>
<dbReference type="Gene3D" id="2.30.29.30">
    <property type="entry name" value="Pleckstrin-homology domain (PH domain)/Phosphotyrosine-binding domain (PTB)"/>
    <property type="match status" value="1"/>
</dbReference>
<dbReference type="Pfam" id="PF14844">
    <property type="entry name" value="PH_BEACH"/>
    <property type="match status" value="1"/>
</dbReference>
<evidence type="ECO:0000259" key="6">
    <source>
        <dbReference type="PROSITE" id="PS51783"/>
    </source>
</evidence>
<dbReference type="InterPro" id="IPR023362">
    <property type="entry name" value="PH-BEACH_dom"/>
</dbReference>
<dbReference type="SUPFAM" id="SSF81837">
    <property type="entry name" value="BEACH domain"/>
    <property type="match status" value="1"/>
</dbReference>
<evidence type="ECO:0000313" key="8">
    <source>
        <dbReference type="Proteomes" id="UP000241769"/>
    </source>
</evidence>
<dbReference type="Gene3D" id="2.60.120.200">
    <property type="match status" value="1"/>
</dbReference>
<feature type="repeat" description="WD" evidence="3">
    <location>
        <begin position="2001"/>
        <end position="2032"/>
    </location>
</feature>
<dbReference type="InterPro" id="IPR001680">
    <property type="entry name" value="WD40_rpt"/>
</dbReference>
<dbReference type="FunFam" id="1.10.1540.10:FF:000001">
    <property type="entry name" value="neurobeachin isoform X1"/>
    <property type="match status" value="1"/>
</dbReference>
<dbReference type="InterPro" id="IPR046851">
    <property type="entry name" value="NBCH_WD40"/>
</dbReference>
<dbReference type="InterPro" id="IPR011993">
    <property type="entry name" value="PH-like_dom_sf"/>
</dbReference>
<dbReference type="PANTHER" id="PTHR13743:SF112">
    <property type="entry name" value="BEACH DOMAIN-CONTAINING PROTEIN"/>
    <property type="match status" value="1"/>
</dbReference>
<evidence type="ECO:0000256" key="3">
    <source>
        <dbReference type="PROSITE-ProRule" id="PRU00221"/>
    </source>
</evidence>
<dbReference type="Pfam" id="PF20426">
    <property type="entry name" value="NBCH_WD40"/>
    <property type="match status" value="1"/>
</dbReference>
<dbReference type="InterPro" id="IPR036372">
    <property type="entry name" value="BEACH_dom_sf"/>
</dbReference>
<dbReference type="Proteomes" id="UP000241769">
    <property type="component" value="Unassembled WGS sequence"/>
</dbReference>
<dbReference type="InterPro" id="IPR013320">
    <property type="entry name" value="ConA-like_dom_sf"/>
</dbReference>
<evidence type="ECO:0000256" key="2">
    <source>
        <dbReference type="ARBA" id="ARBA00022737"/>
    </source>
</evidence>
<dbReference type="PANTHER" id="PTHR13743">
    <property type="entry name" value="BEIGE/BEACH-RELATED"/>
    <property type="match status" value="1"/>
</dbReference>
<evidence type="ECO:0008006" key="9">
    <source>
        <dbReference type="Google" id="ProtNLM"/>
    </source>
</evidence>
<dbReference type="SUPFAM" id="SSF50729">
    <property type="entry name" value="PH domain-like"/>
    <property type="match status" value="1"/>
</dbReference>
<comment type="caution">
    <text evidence="7">The sequence shown here is derived from an EMBL/GenBank/DDBJ whole genome shotgun (WGS) entry which is preliminary data.</text>
</comment>
<dbReference type="Pfam" id="PF16057">
    <property type="entry name" value="DUF4800"/>
    <property type="match status" value="1"/>
</dbReference>
<evidence type="ECO:0000256" key="1">
    <source>
        <dbReference type="ARBA" id="ARBA00022574"/>
    </source>
</evidence>
<keyword evidence="8" id="KW-1185">Reference proteome</keyword>
<evidence type="ECO:0000259" key="5">
    <source>
        <dbReference type="PROSITE" id="PS50197"/>
    </source>
</evidence>
<feature type="domain" description="BEACH-type PH" evidence="6">
    <location>
        <begin position="1446"/>
        <end position="1537"/>
    </location>
</feature>
<sequence>MKPVDYKQTAEHHITTLTDISSFDGPSSSGWKYSPADPCSAQPPPNVEAYEEVPPVDVHESQTETPTTQEDEFLNAILQLDDHEVSEQAFRLLDEMLVAYSNYSNDQDFEEQMDWFHIYFHLIFKVPIERQMMQLKNLNGLCRDWQLVKSYASKKFWIRRIMEDVIPHYLRNVESQKYVELTDFTPVLIELSVMIETIGSFSIHEKELKSIFRCMHNLTGGQKTQLWPMLLSSMKKMSVTEGPSVCFSFPGLTDCGLLLPPITKFPGNGWSFCAWVRIESFSSTREYTPFLFSFINGEGYGVECFFQEGQMVIRMDTKTKKQSSRIKYNIPLQTWTFICVTHTYHWMGRSELKLYVNKQMVGTAPMNYPKITEPLNTCTVGTNAKVSGRYPGNGQPNPLFGQMSSFFFLQEALSEAEINQLASIPVRQTPNLNPTSTEPDSPVDSKFAAKIYFGYSPRRSQGITCFNYAPESSKVKSTTHAIIRGVRIVKVCDIKESIRYIGGVKVVFPLFGQLESLCIPSILGDEEEPIQFVDSFLTSQIFSFLTELLREHKKNQDDMVKCSGFRVLAHLMKQASPQFYSTDIVVALDSMAECVQVNEKLEKDMYMNIFLDMRLWIYTDITVQRKLLQVLTTHLSKRSDHFRRVIGLQFILDVCRDYYWFKPEDSSKSTEPELRDANGHILGRRPTPKETRELRHLLLEVVYNFVKDGMTGEETRSVTNYLYDCKDQLQLVDILQLILSLQKKADHSMVKHVLASEGVDFFIGLLHSPVDHVRVWTVKVIAKLMEQVNPKVKEQIMPFRRLVVIKKILQKHPITASLYYSLMELLLETVSVGTIRNPVSTEEGGKANRFIFKNPGVIPIIFEQICLSSNLDLQQQVLSDFMQLLQGSAICRSVFLELQWQGWLFGLLSNFIHNNNVSQRVRMEVYSTITDMFALLHHQGLHKADGYIKFSQTEALLAHFEEQNFFEGSVIRRSIVEKLFRSVVSDSTLYQTTDLKIWESLSRWVMMMEEFLFGQNEEILEGRFNSITEILHLNRDSNGRWADYRMAQELSDFLDVLMTKASSFNAPAASGLSASLQRFMEPLIRMNFNVAMSVLHEAESFISSTKVEVQTELFKTLERIVEGQKSRVKDATRAFISHKKSSQSVESKAVERVISNYGDKVRSIMLRMAAPAVMNSPTPKGQVNRFVDAQNEIAEHHRLRLLFGVAFLFTCMKSSHQQLGLATEGLFTLFKELLPKVVPPELQHTSPDELVKIFMSGFSFPDQPFVMGHQVERAIFFVVEEQKRMVTERGERVHQERQNILETMMTRMEEESSLQLAAEDTFSVLQNTIADREIPRRETHTSNVERSEKVAQTRWKQMERLLTSDRGPWLSQRDLTTPIYWKLDKVENHARMRKRLKRNYEANDHMHQTAETRRGGPTVSDMALEKGREEEGESTDFAAFLSEEMPNKDKILYSSPCDIVKPMEIFRGTLQLTATTMFFIDSVRGFKKSWQYAHFTKIYGRRYALQWTAIEIFQDKRTYFFNFSSRKDAEQMFKRLVELSSGLVKSSFDPPIKNIKELTRAWQMRKMSNLEYLMELNTISGRTYNDLAQYPILPWIIADYRSAELDLTKEETFRDLSQPIGALNPNRLKMLQQRYDSFEPDGSVPPFLYGSHYSNPGIVLFYLVRMEPFCTHFLTMQGGYFDIADRMFTSMESTWDNVLQNSADFKELIPEFFSTPEMLENLNGFDLGTKQNGTKIDDVILPPWAHGSSKEFVRINAAALESDYVSAHLHEWIDLMFGYKQSGPEALVANNLYYHMCYEGGVDFNAFESPEQMKPALDQIHNFGQVPVQLFNKKHPCRNISKEEEMAKKNSLINQGTSLLGQGTNIISSFTRPRASSRENAILVVDAYTVQVRAFAKAQPLPIIFMKSFEGYLITLFSDGVLGIHRFVNTPDGKGLPFTLEPDRSASLPNARELEVLIPEGDEISSSFVLGLDGKIMFHSGFWDNGVKVVNTNNGNFMSSAYEHDDMITCLDIGDDGKTLVTGSLDTSVRIWHYGEPSKSRWMEKIVKGAGKVISHVSTLIGHDDTVTCVAVNTDLGIIVSGSRDCTFIQHTTDGKYVRSVQHPSPVQLVQITATGQIVSYCKSAGKLFSHYVNGQQDAVVACEGITQMLVTKEGQLLITIKGEEGIIEVRTSDTLRVLRTLDKIQAGIKSACFYLEDEQEKYLLVGSPDSRVTIHKFDPRQILSQPPTLQ</sequence>
<dbReference type="SMART" id="SM00320">
    <property type="entry name" value="WD40"/>
    <property type="match status" value="3"/>
</dbReference>
<evidence type="ECO:0000313" key="7">
    <source>
        <dbReference type="EMBL" id="PRP78680.1"/>
    </source>
</evidence>
<feature type="compositionally biased region" description="Basic and acidic residues" evidence="4">
    <location>
        <begin position="1401"/>
        <end position="1414"/>
    </location>
</feature>
<protein>
    <recommendedName>
        <fullName evidence="9">BEACH domain-containing protein</fullName>
    </recommendedName>
</protein>
<dbReference type="Gene3D" id="1.10.1540.10">
    <property type="entry name" value="BEACH domain"/>
    <property type="match status" value="1"/>
</dbReference>
<dbReference type="SUPFAM" id="SSF50978">
    <property type="entry name" value="WD40 repeat-like"/>
    <property type="match status" value="1"/>
</dbReference>
<dbReference type="GO" id="GO:0016020">
    <property type="term" value="C:membrane"/>
    <property type="evidence" value="ECO:0007669"/>
    <property type="project" value="TreeGrafter"/>
</dbReference>
<dbReference type="Pfam" id="PF15787">
    <property type="entry name" value="DUF4704"/>
    <property type="match status" value="1"/>
</dbReference>
<reference evidence="7 8" key="1">
    <citation type="journal article" date="2018" name="Genome Biol. Evol.">
        <title>Multiple Roots of Fruiting Body Formation in Amoebozoa.</title>
        <authorList>
            <person name="Hillmann F."/>
            <person name="Forbes G."/>
            <person name="Novohradska S."/>
            <person name="Ferling I."/>
            <person name="Riege K."/>
            <person name="Groth M."/>
            <person name="Westermann M."/>
            <person name="Marz M."/>
            <person name="Spaller T."/>
            <person name="Winckler T."/>
            <person name="Schaap P."/>
            <person name="Glockner G."/>
        </authorList>
    </citation>
    <scope>NUCLEOTIDE SEQUENCE [LARGE SCALE GENOMIC DNA]</scope>
    <source>
        <strain evidence="7 8">Jena</strain>
    </source>
</reference>
<dbReference type="PROSITE" id="PS51783">
    <property type="entry name" value="PH_BEACH"/>
    <property type="match status" value="1"/>
</dbReference>
<dbReference type="InterPro" id="IPR016024">
    <property type="entry name" value="ARM-type_fold"/>
</dbReference>
<dbReference type="PROSITE" id="PS50082">
    <property type="entry name" value="WD_REPEATS_2"/>
    <property type="match status" value="1"/>
</dbReference>
<dbReference type="GO" id="GO:0008104">
    <property type="term" value="P:intracellular protein localization"/>
    <property type="evidence" value="ECO:0007669"/>
    <property type="project" value="TreeGrafter"/>
</dbReference>
<evidence type="ECO:0000256" key="4">
    <source>
        <dbReference type="SAM" id="MobiDB-lite"/>
    </source>
</evidence>
<dbReference type="EMBL" id="MDYQ01000211">
    <property type="protein sequence ID" value="PRP78680.1"/>
    <property type="molecule type" value="Genomic_DNA"/>
</dbReference>
<feature type="domain" description="BEACH" evidence="5">
    <location>
        <begin position="1547"/>
        <end position="1838"/>
    </location>
</feature>
<dbReference type="PROSITE" id="PS50294">
    <property type="entry name" value="WD_REPEATS_REGION"/>
    <property type="match status" value="1"/>
</dbReference>
<feature type="region of interest" description="Disordered" evidence="4">
    <location>
        <begin position="1401"/>
        <end position="1428"/>
    </location>
</feature>